<feature type="compositionally biased region" description="Basic and acidic residues" evidence="1">
    <location>
        <begin position="42"/>
        <end position="55"/>
    </location>
</feature>
<name>A0AAQ3P5Y4_VIGMU</name>
<dbReference type="GO" id="GO:0003690">
    <property type="term" value="F:double-stranded DNA binding"/>
    <property type="evidence" value="ECO:0007669"/>
    <property type="project" value="TreeGrafter"/>
</dbReference>
<dbReference type="EMBL" id="CP144700">
    <property type="protein sequence ID" value="WVZ21995.1"/>
    <property type="molecule type" value="Genomic_DNA"/>
</dbReference>
<proteinExistence type="predicted"/>
<sequence>MEGRVSALERVVEELREESRGNFQELKDLMKEMLQKSKNHRKGLEGSEKSAMKGKKEGKKSLQTIKKGKKFSEEGEFLAKDEERKEERYPQSSKPYEEGEKLLRSGVKIVVLGSDPVEVLVSMGASTIAVTYPYPEIPDVRTPADLASSNGHKGISSFLAESLSTSHLELLTMEEGKDGRKETLGREAMQTVSEQIDTCALWGYTRCYLP</sequence>
<dbReference type="PANTHER" id="PTHR23335:SF20">
    <property type="entry name" value="CALMODULIN-BINDING TRANSCRIPTION ACTIVATOR 1"/>
    <property type="match status" value="1"/>
</dbReference>
<dbReference type="GO" id="GO:0006357">
    <property type="term" value="P:regulation of transcription by RNA polymerase II"/>
    <property type="evidence" value="ECO:0007669"/>
    <property type="project" value="TreeGrafter"/>
</dbReference>
<protein>
    <submittedName>
        <fullName evidence="2">Uncharacterized protein</fullName>
    </submittedName>
</protein>
<dbReference type="GO" id="GO:0005634">
    <property type="term" value="C:nucleus"/>
    <property type="evidence" value="ECO:0007669"/>
    <property type="project" value="TreeGrafter"/>
</dbReference>
<gene>
    <name evidence="2" type="ORF">V8G54_000539</name>
</gene>
<feature type="compositionally biased region" description="Basic and acidic residues" evidence="1">
    <location>
        <begin position="70"/>
        <end position="97"/>
    </location>
</feature>
<accession>A0AAQ3P5Y4</accession>
<organism evidence="2 3">
    <name type="scientific">Vigna mungo</name>
    <name type="common">Black gram</name>
    <name type="synonym">Phaseolus mungo</name>
    <dbReference type="NCBI Taxonomy" id="3915"/>
    <lineage>
        <taxon>Eukaryota</taxon>
        <taxon>Viridiplantae</taxon>
        <taxon>Streptophyta</taxon>
        <taxon>Embryophyta</taxon>
        <taxon>Tracheophyta</taxon>
        <taxon>Spermatophyta</taxon>
        <taxon>Magnoliopsida</taxon>
        <taxon>eudicotyledons</taxon>
        <taxon>Gunneridae</taxon>
        <taxon>Pentapetalae</taxon>
        <taxon>rosids</taxon>
        <taxon>fabids</taxon>
        <taxon>Fabales</taxon>
        <taxon>Fabaceae</taxon>
        <taxon>Papilionoideae</taxon>
        <taxon>50 kb inversion clade</taxon>
        <taxon>NPAAA clade</taxon>
        <taxon>indigoferoid/millettioid clade</taxon>
        <taxon>Phaseoleae</taxon>
        <taxon>Vigna</taxon>
    </lineage>
</organism>
<feature type="region of interest" description="Disordered" evidence="1">
    <location>
        <begin position="34"/>
        <end position="97"/>
    </location>
</feature>
<keyword evidence="3" id="KW-1185">Reference proteome</keyword>
<evidence type="ECO:0000256" key="1">
    <source>
        <dbReference type="SAM" id="MobiDB-lite"/>
    </source>
</evidence>
<evidence type="ECO:0000313" key="2">
    <source>
        <dbReference type="EMBL" id="WVZ21995.1"/>
    </source>
</evidence>
<dbReference type="PANTHER" id="PTHR23335">
    <property type="entry name" value="CALMODULIN-BINDING TRANSCRIPTION ACTIVATOR CAMTA"/>
    <property type="match status" value="1"/>
</dbReference>
<dbReference type="Proteomes" id="UP001374535">
    <property type="component" value="Chromosome 1"/>
</dbReference>
<evidence type="ECO:0000313" key="3">
    <source>
        <dbReference type="Proteomes" id="UP001374535"/>
    </source>
</evidence>
<dbReference type="GO" id="GO:0003712">
    <property type="term" value="F:transcription coregulator activity"/>
    <property type="evidence" value="ECO:0007669"/>
    <property type="project" value="TreeGrafter"/>
</dbReference>
<reference evidence="2 3" key="1">
    <citation type="journal article" date="2023" name="Life. Sci Alliance">
        <title>Evolutionary insights into 3D genome organization and epigenetic landscape of Vigna mungo.</title>
        <authorList>
            <person name="Junaid A."/>
            <person name="Singh B."/>
            <person name="Bhatia S."/>
        </authorList>
    </citation>
    <scope>NUCLEOTIDE SEQUENCE [LARGE SCALE GENOMIC DNA]</scope>
    <source>
        <strain evidence="2">Urdbean</strain>
    </source>
</reference>
<dbReference type="AlphaFoldDB" id="A0AAQ3P5Y4"/>